<dbReference type="Gene3D" id="3.10.180.10">
    <property type="entry name" value="2,3-Dihydroxybiphenyl 1,2-Dioxygenase, domain 1"/>
    <property type="match status" value="1"/>
</dbReference>
<dbReference type="RefSeq" id="WP_190788674.1">
    <property type="nucleotide sequence ID" value="NZ_JACXLC010000001.1"/>
</dbReference>
<dbReference type="EMBL" id="JACXLC010000001">
    <property type="protein sequence ID" value="MBD2843302.1"/>
    <property type="molecule type" value="Genomic_DNA"/>
</dbReference>
<dbReference type="InterPro" id="IPR037523">
    <property type="entry name" value="VOC_core"/>
</dbReference>
<sequence>MARKNGIAELGEVMQLAFVPPDFMAAVKHWTEIMGVGPFFLMEGIHLEDMRYKGQPTEAVFDLALAYWGDVQIELIRPRDNHPSIYSGEYAEVGGGLHHVCILVDDIEEAYDVCREQGAKIVIEGSLGDSQVIYVDPGSGPGGLVEILQQGEGGPGLFAMIKDAGKDWDGSDPLRSL</sequence>
<evidence type="ECO:0000256" key="1">
    <source>
        <dbReference type="ARBA" id="ARBA00022723"/>
    </source>
</evidence>
<dbReference type="SUPFAM" id="SSF54593">
    <property type="entry name" value="Glyoxalase/Bleomycin resistance protein/Dihydroxybiphenyl dioxygenase"/>
    <property type="match status" value="1"/>
</dbReference>
<name>A0ABR8KRB5_9SPHN</name>
<organism evidence="3 4">
    <name type="scientific">Erythrobacter rubeus</name>
    <dbReference type="NCBI Taxonomy" id="2760803"/>
    <lineage>
        <taxon>Bacteria</taxon>
        <taxon>Pseudomonadati</taxon>
        <taxon>Pseudomonadota</taxon>
        <taxon>Alphaproteobacteria</taxon>
        <taxon>Sphingomonadales</taxon>
        <taxon>Erythrobacteraceae</taxon>
        <taxon>Erythrobacter/Porphyrobacter group</taxon>
        <taxon>Erythrobacter</taxon>
    </lineage>
</organism>
<dbReference type="PANTHER" id="PTHR43048">
    <property type="entry name" value="METHYLMALONYL-COA EPIMERASE"/>
    <property type="match status" value="1"/>
</dbReference>
<dbReference type="Proteomes" id="UP000635384">
    <property type="component" value="Unassembled WGS sequence"/>
</dbReference>
<dbReference type="Pfam" id="PF13669">
    <property type="entry name" value="Glyoxalase_4"/>
    <property type="match status" value="1"/>
</dbReference>
<dbReference type="PANTHER" id="PTHR43048:SF3">
    <property type="entry name" value="METHYLMALONYL-COA EPIMERASE, MITOCHONDRIAL"/>
    <property type="match status" value="1"/>
</dbReference>
<reference evidence="3 4" key="1">
    <citation type="submission" date="2020-09" db="EMBL/GenBank/DDBJ databases">
        <authorList>
            <person name="Yoon J.-W."/>
        </authorList>
    </citation>
    <scope>NUCLEOTIDE SEQUENCE [LARGE SCALE GENOMIC DNA]</scope>
    <source>
        <strain evidence="3 4">KMU-140</strain>
    </source>
</reference>
<dbReference type="InterPro" id="IPR029068">
    <property type="entry name" value="Glyas_Bleomycin-R_OHBP_Dase"/>
</dbReference>
<protein>
    <submittedName>
        <fullName evidence="3">VOC family protein</fullName>
    </submittedName>
</protein>
<gene>
    <name evidence="3" type="ORF">IB285_13660</name>
</gene>
<feature type="domain" description="VOC" evidence="2">
    <location>
        <begin position="12"/>
        <end position="151"/>
    </location>
</feature>
<keyword evidence="4" id="KW-1185">Reference proteome</keyword>
<dbReference type="PROSITE" id="PS51819">
    <property type="entry name" value="VOC"/>
    <property type="match status" value="1"/>
</dbReference>
<accession>A0ABR8KRB5</accession>
<keyword evidence="1" id="KW-0479">Metal-binding</keyword>
<evidence type="ECO:0000313" key="4">
    <source>
        <dbReference type="Proteomes" id="UP000635384"/>
    </source>
</evidence>
<dbReference type="InterPro" id="IPR051785">
    <property type="entry name" value="MMCE/EMCE_epimerase"/>
</dbReference>
<evidence type="ECO:0000259" key="2">
    <source>
        <dbReference type="PROSITE" id="PS51819"/>
    </source>
</evidence>
<comment type="caution">
    <text evidence="3">The sequence shown here is derived from an EMBL/GenBank/DDBJ whole genome shotgun (WGS) entry which is preliminary data.</text>
</comment>
<evidence type="ECO:0000313" key="3">
    <source>
        <dbReference type="EMBL" id="MBD2843302.1"/>
    </source>
</evidence>
<proteinExistence type="predicted"/>